<dbReference type="OrthoDB" id="5966977at2759"/>
<name>A0A0C2I7Q9_THEKT</name>
<dbReference type="SUPFAM" id="SSF56574">
    <property type="entry name" value="Serpins"/>
    <property type="match status" value="1"/>
</dbReference>
<protein>
    <submittedName>
        <fullName evidence="3">Alpha-2-antiplasmin</fullName>
    </submittedName>
</protein>
<dbReference type="InterPro" id="IPR036186">
    <property type="entry name" value="Serpin_sf"/>
</dbReference>
<dbReference type="InterPro" id="IPR042178">
    <property type="entry name" value="Serpin_sf_1"/>
</dbReference>
<reference evidence="3 4" key="1">
    <citation type="journal article" date="2014" name="Genome Biol. Evol.">
        <title>The genome of the myxosporean Thelohanellus kitauei shows adaptations to nutrient acquisition within its fish host.</title>
        <authorList>
            <person name="Yang Y."/>
            <person name="Xiong J."/>
            <person name="Zhou Z."/>
            <person name="Huo F."/>
            <person name="Miao W."/>
            <person name="Ran C."/>
            <person name="Liu Y."/>
            <person name="Zhang J."/>
            <person name="Feng J."/>
            <person name="Wang M."/>
            <person name="Wang M."/>
            <person name="Wang L."/>
            <person name="Yao B."/>
        </authorList>
    </citation>
    <scope>NUCLEOTIDE SEQUENCE [LARGE SCALE GENOMIC DNA]</scope>
    <source>
        <strain evidence="3">Wuqing</strain>
    </source>
</reference>
<dbReference type="Gene3D" id="3.30.497.10">
    <property type="entry name" value="Antithrombin, subunit I, domain 2"/>
    <property type="match status" value="1"/>
</dbReference>
<dbReference type="EMBL" id="JWZT01005362">
    <property type="protein sequence ID" value="KII61248.1"/>
    <property type="molecule type" value="Genomic_DNA"/>
</dbReference>
<dbReference type="AlphaFoldDB" id="A0A0C2I7Q9"/>
<dbReference type="InterPro" id="IPR000215">
    <property type="entry name" value="Serpin_fam"/>
</dbReference>
<proteinExistence type="inferred from homology"/>
<dbReference type="Pfam" id="PF00079">
    <property type="entry name" value="Serpin"/>
    <property type="match status" value="1"/>
</dbReference>
<dbReference type="InterPro" id="IPR023796">
    <property type="entry name" value="Serpin_dom"/>
</dbReference>
<comment type="similarity">
    <text evidence="1">Belongs to the serpin family.</text>
</comment>
<dbReference type="GO" id="GO:0004867">
    <property type="term" value="F:serine-type endopeptidase inhibitor activity"/>
    <property type="evidence" value="ECO:0007669"/>
    <property type="project" value="InterPro"/>
</dbReference>
<comment type="caution">
    <text evidence="3">The sequence shown here is derived from an EMBL/GenBank/DDBJ whole genome shotgun (WGS) entry which is preliminary data.</text>
</comment>
<dbReference type="GO" id="GO:0005615">
    <property type="term" value="C:extracellular space"/>
    <property type="evidence" value="ECO:0007669"/>
    <property type="project" value="InterPro"/>
</dbReference>
<evidence type="ECO:0000313" key="4">
    <source>
        <dbReference type="Proteomes" id="UP000031668"/>
    </source>
</evidence>
<feature type="domain" description="Serpin" evidence="2">
    <location>
        <begin position="2"/>
        <end position="185"/>
    </location>
</feature>
<organism evidence="3 4">
    <name type="scientific">Thelohanellus kitauei</name>
    <name type="common">Myxosporean</name>
    <dbReference type="NCBI Taxonomy" id="669202"/>
    <lineage>
        <taxon>Eukaryota</taxon>
        <taxon>Metazoa</taxon>
        <taxon>Cnidaria</taxon>
        <taxon>Myxozoa</taxon>
        <taxon>Myxosporea</taxon>
        <taxon>Bivalvulida</taxon>
        <taxon>Platysporina</taxon>
        <taxon>Myxobolidae</taxon>
        <taxon>Thelohanellus</taxon>
    </lineage>
</organism>
<dbReference type="Proteomes" id="UP000031668">
    <property type="component" value="Unassembled WGS sequence"/>
</dbReference>
<evidence type="ECO:0000313" key="3">
    <source>
        <dbReference type="EMBL" id="KII61248.1"/>
    </source>
</evidence>
<evidence type="ECO:0000256" key="1">
    <source>
        <dbReference type="ARBA" id="ARBA00009500"/>
    </source>
</evidence>
<dbReference type="Gene3D" id="2.30.39.10">
    <property type="entry name" value="Alpha-1-antitrypsin, domain 1"/>
    <property type="match status" value="1"/>
</dbReference>
<dbReference type="PANTHER" id="PTHR11461:SF211">
    <property type="entry name" value="GH10112P-RELATED"/>
    <property type="match status" value="1"/>
</dbReference>
<gene>
    <name evidence="3" type="ORF">RF11_14697</name>
</gene>
<keyword evidence="4" id="KW-1185">Reference proteome</keyword>
<sequence length="191" mass="22630">METFYDENGKPSTVEMMNQKSDLRIFLSSDHNFEIIFIPLVQKYQYSAIVLPKERYNVRDVLKNFDIMKMKTYFFYSKLQYVDLKLPKIKIRDQYDFVEILNYFGLKENFVTDRPDFSRIMNEPVFIGNIIQVTNLNFDDHDEDASTPTMTDKSSELSYKFHVTKPFLYFVFSYSENIVYASAVVTRPNAA</sequence>
<dbReference type="PANTHER" id="PTHR11461">
    <property type="entry name" value="SERINE PROTEASE INHIBITOR, SERPIN"/>
    <property type="match status" value="1"/>
</dbReference>
<dbReference type="InterPro" id="IPR042185">
    <property type="entry name" value="Serpin_sf_2"/>
</dbReference>
<accession>A0A0C2I7Q9</accession>
<evidence type="ECO:0000259" key="2">
    <source>
        <dbReference type="Pfam" id="PF00079"/>
    </source>
</evidence>